<dbReference type="GO" id="GO:0055085">
    <property type="term" value="P:transmembrane transport"/>
    <property type="evidence" value="ECO:0007669"/>
    <property type="project" value="InterPro"/>
</dbReference>
<keyword evidence="3 8" id="KW-0813">Transport</keyword>
<evidence type="ECO:0000256" key="8">
    <source>
        <dbReference type="RuleBase" id="RU363032"/>
    </source>
</evidence>
<dbReference type="PANTHER" id="PTHR42929">
    <property type="entry name" value="INNER MEMBRANE ABC TRANSPORTER PERMEASE PROTEIN YDCU-RELATED-RELATED"/>
    <property type="match status" value="1"/>
</dbReference>
<dbReference type="eggNOG" id="COG1176">
    <property type="taxonomic scope" value="Bacteria"/>
</dbReference>
<dbReference type="STRING" id="748224.HMPREF9436_00114"/>
<dbReference type="BioCyc" id="FCF748224-HMP:GTSS-2249-MONOMER"/>
<organism evidence="10 11">
    <name type="scientific">Faecalibacterium cf. prausnitzii KLE1255</name>
    <dbReference type="NCBI Taxonomy" id="748224"/>
    <lineage>
        <taxon>Bacteria</taxon>
        <taxon>Bacillati</taxon>
        <taxon>Bacillota</taxon>
        <taxon>Clostridia</taxon>
        <taxon>Eubacteriales</taxon>
        <taxon>Oscillospiraceae</taxon>
        <taxon>Faecalibacterium</taxon>
    </lineage>
</organism>
<feature type="domain" description="ABC transmembrane type-1" evidence="9">
    <location>
        <begin position="55"/>
        <end position="260"/>
    </location>
</feature>
<evidence type="ECO:0000313" key="11">
    <source>
        <dbReference type="Proteomes" id="UP000006028"/>
    </source>
</evidence>
<evidence type="ECO:0000256" key="6">
    <source>
        <dbReference type="ARBA" id="ARBA00022989"/>
    </source>
</evidence>
<protein>
    <submittedName>
        <fullName evidence="10">ABC transporter, permease protein</fullName>
    </submittedName>
</protein>
<keyword evidence="7 8" id="KW-0472">Membrane</keyword>
<evidence type="ECO:0000256" key="4">
    <source>
        <dbReference type="ARBA" id="ARBA00022475"/>
    </source>
</evidence>
<name>E2ZEN6_9FIRM</name>
<gene>
    <name evidence="10" type="ORF">HMPREF9436_00114</name>
</gene>
<accession>E2ZEN6</accession>
<feature type="transmembrane region" description="Helical" evidence="8">
    <location>
        <begin position="134"/>
        <end position="155"/>
    </location>
</feature>
<evidence type="ECO:0000259" key="9">
    <source>
        <dbReference type="PROSITE" id="PS50928"/>
    </source>
</evidence>
<evidence type="ECO:0000256" key="5">
    <source>
        <dbReference type="ARBA" id="ARBA00022692"/>
    </source>
</evidence>
<evidence type="ECO:0000256" key="7">
    <source>
        <dbReference type="ARBA" id="ARBA00023136"/>
    </source>
</evidence>
<evidence type="ECO:0000256" key="3">
    <source>
        <dbReference type="ARBA" id="ARBA00022448"/>
    </source>
</evidence>
<feature type="transmembrane region" description="Helical" evidence="8">
    <location>
        <begin position="54"/>
        <end position="80"/>
    </location>
</feature>
<dbReference type="Gene3D" id="1.10.3720.10">
    <property type="entry name" value="MetI-like"/>
    <property type="match status" value="1"/>
</dbReference>
<dbReference type="PROSITE" id="PS50928">
    <property type="entry name" value="ABC_TM1"/>
    <property type="match status" value="1"/>
</dbReference>
<sequence>MMKIYDKKLAYPYFVWMTLFTVVPLIIVVYYAFTDANGAFTLDNLTSISGYGSVFARSLLLALIATVICLVIAFPVGYFLSRLRVNKQHIMLMLVMLPMWMNFLLRTYAWMGLLSINGPVNAVLGVFGLGPFNMLNTSGAVVLGMVYNYVPYMILPLYTSMTKIDQSLVEAAQDLGASTTKTLLRVLIPMSVPGISTGITMVFVPAVSTFVISRMLGGGSNLLIGDLIEMQFLGNSYNLNVGSAMSLVLMIIVLLCMSFTSSFDEDEMEGVS</sequence>
<evidence type="ECO:0000256" key="1">
    <source>
        <dbReference type="ARBA" id="ARBA00004651"/>
    </source>
</evidence>
<dbReference type="InterPro" id="IPR035906">
    <property type="entry name" value="MetI-like_sf"/>
</dbReference>
<keyword evidence="6 8" id="KW-1133">Transmembrane helix</keyword>
<keyword evidence="4" id="KW-1003">Cell membrane</keyword>
<evidence type="ECO:0000256" key="2">
    <source>
        <dbReference type="ARBA" id="ARBA00007069"/>
    </source>
</evidence>
<dbReference type="InterPro" id="IPR000515">
    <property type="entry name" value="MetI-like"/>
</dbReference>
<dbReference type="Proteomes" id="UP000006028">
    <property type="component" value="Unassembled WGS sequence"/>
</dbReference>
<dbReference type="CDD" id="cd06261">
    <property type="entry name" value="TM_PBP2"/>
    <property type="match status" value="1"/>
</dbReference>
<dbReference type="Pfam" id="PF00528">
    <property type="entry name" value="BPD_transp_1"/>
    <property type="match status" value="1"/>
</dbReference>
<dbReference type="SUPFAM" id="SSF161098">
    <property type="entry name" value="MetI-like"/>
    <property type="match status" value="1"/>
</dbReference>
<comment type="similarity">
    <text evidence="2">Belongs to the binding-protein-dependent transport system permease family. CysTW subfamily.</text>
</comment>
<dbReference type="AlphaFoldDB" id="E2ZEN6"/>
<feature type="transmembrane region" description="Helical" evidence="8">
    <location>
        <begin position="237"/>
        <end position="259"/>
    </location>
</feature>
<evidence type="ECO:0000313" key="10">
    <source>
        <dbReference type="EMBL" id="EFQ08337.1"/>
    </source>
</evidence>
<reference evidence="10 11" key="1">
    <citation type="submission" date="2010-08" db="EMBL/GenBank/DDBJ databases">
        <authorList>
            <person name="Weinstock G."/>
            <person name="Sodergren E."/>
            <person name="Clifton S."/>
            <person name="Fulton L."/>
            <person name="Fulton B."/>
            <person name="Courtney L."/>
            <person name="Fronick C."/>
            <person name="Harrison M."/>
            <person name="Strong C."/>
            <person name="Farmer C."/>
            <person name="Delahaunty K."/>
            <person name="Markovic C."/>
            <person name="Hall O."/>
            <person name="Minx P."/>
            <person name="Tomlinson C."/>
            <person name="Mitreva M."/>
            <person name="Hou S."/>
            <person name="Chen J."/>
            <person name="Wollam A."/>
            <person name="Pepin K.H."/>
            <person name="Johnson M."/>
            <person name="Bhonagiri V."/>
            <person name="Zhang X."/>
            <person name="Suruliraj S."/>
            <person name="Warren W."/>
            <person name="Chinwalla A."/>
            <person name="Mardis E.R."/>
            <person name="Wilson R.K."/>
        </authorList>
    </citation>
    <scope>NUCLEOTIDE SEQUENCE [LARGE SCALE GENOMIC DNA]</scope>
    <source>
        <strain evidence="10 11">KLE1255</strain>
    </source>
</reference>
<comment type="subcellular location">
    <subcellularLocation>
        <location evidence="1 8">Cell membrane</location>
        <topology evidence="1 8">Multi-pass membrane protein</topology>
    </subcellularLocation>
</comment>
<dbReference type="GO" id="GO:0005886">
    <property type="term" value="C:plasma membrane"/>
    <property type="evidence" value="ECO:0007669"/>
    <property type="project" value="UniProtKB-SubCell"/>
</dbReference>
<feature type="transmembrane region" description="Helical" evidence="8">
    <location>
        <begin position="92"/>
        <end position="114"/>
    </location>
</feature>
<dbReference type="HOGENOM" id="CLU_016047_18_3_9"/>
<comment type="caution">
    <text evidence="10">The sequence shown here is derived from an EMBL/GenBank/DDBJ whole genome shotgun (WGS) entry which is preliminary data.</text>
</comment>
<dbReference type="PANTHER" id="PTHR42929:SF1">
    <property type="entry name" value="INNER MEMBRANE ABC TRANSPORTER PERMEASE PROTEIN YDCU-RELATED"/>
    <property type="match status" value="1"/>
</dbReference>
<keyword evidence="5 8" id="KW-0812">Transmembrane</keyword>
<proteinExistence type="inferred from homology"/>
<dbReference type="EMBL" id="AECU01000014">
    <property type="protein sequence ID" value="EFQ08337.1"/>
    <property type="molecule type" value="Genomic_DNA"/>
</dbReference>
<feature type="transmembrane region" description="Helical" evidence="8">
    <location>
        <begin position="12"/>
        <end position="34"/>
    </location>
</feature>